<name>A0A9P8U7W6_9PEZI</name>
<dbReference type="GeneID" id="70130016"/>
<gene>
    <name evidence="2" type="ORF">BKA67DRAFT_542537</name>
</gene>
<feature type="domain" description="Heterokaryon incompatibility" evidence="1">
    <location>
        <begin position="366"/>
        <end position="525"/>
    </location>
</feature>
<dbReference type="Pfam" id="PF26639">
    <property type="entry name" value="Het-6_barrel"/>
    <property type="match status" value="1"/>
</dbReference>
<dbReference type="InterPro" id="IPR010730">
    <property type="entry name" value="HET"/>
</dbReference>
<dbReference type="AlphaFoldDB" id="A0A9P8U7W6"/>
<dbReference type="OrthoDB" id="2157530at2759"/>
<organism evidence="2 3">
    <name type="scientific">Truncatella angustata</name>
    <dbReference type="NCBI Taxonomy" id="152316"/>
    <lineage>
        <taxon>Eukaryota</taxon>
        <taxon>Fungi</taxon>
        <taxon>Dikarya</taxon>
        <taxon>Ascomycota</taxon>
        <taxon>Pezizomycotina</taxon>
        <taxon>Sordariomycetes</taxon>
        <taxon>Xylariomycetidae</taxon>
        <taxon>Amphisphaeriales</taxon>
        <taxon>Sporocadaceae</taxon>
        <taxon>Truncatella</taxon>
    </lineage>
</organism>
<dbReference type="PANTHER" id="PTHR24148">
    <property type="entry name" value="ANKYRIN REPEAT DOMAIN-CONTAINING PROTEIN 39 HOMOLOG-RELATED"/>
    <property type="match status" value="1"/>
</dbReference>
<proteinExistence type="predicted"/>
<protein>
    <submittedName>
        <fullName evidence="2">Heterokaryon incompatibility protein-domain-containing protein</fullName>
    </submittedName>
</protein>
<evidence type="ECO:0000259" key="1">
    <source>
        <dbReference type="Pfam" id="PF06985"/>
    </source>
</evidence>
<dbReference type="InterPro" id="IPR052895">
    <property type="entry name" value="HetReg/Transcr_Mod"/>
</dbReference>
<dbReference type="Pfam" id="PF06985">
    <property type="entry name" value="HET"/>
    <property type="match status" value="1"/>
</dbReference>
<sequence>MAHEISHGKMTRVAAPETWEGPTLRTVDIADNMPVMIVTTALRRLWLIEPPELAQTARDKTSGLAREFEFALQANGNYITCAVPGRAWDDGLWRRRTRYNLLESPVDPRREVPGSPLHDWSDHVRRMYGHVFWDMYQSLKLEASHIGEFPERSSEAVSLLNIEITDEAENEVLTIIFDRDTFLFPVWFEPSVSVTIVADDHTHSWAPDGSKWTFGIWVRRGVEVGISTKSENSGTRGLGAILAQGHCEQPEKPEAIGFAKDRKPGDPVAPEIATEATHLARAVWLSAGDAANDCRYDAVHTTLDAQLHERRQGVKHLHGPNESRGSLYEKLPHATNIRLLRVAPGDIAAELRTTLVLVDLQDNPEYEALSYTWGDPQDKVQLACASSSVPVPSNLHGALNQLRYHDRPRYVWADAVCINQEDIKERGQQVSIMRDIFHGATRVLVWLGTDQSQQAAAAFKAVCDIVRSWKPPGNKLAYTSYAEAFEPMSSGAREYLHRRVNQNAWAALHSLFSSNYFRRFWIIQELSLSQSAIVVWGKHHIAWPLVGICATWLLSKGWDFQAGAPMTTAFNAFLIYVLPLARHSAITHFSRLDLSAILGITVGIFDSTDPRDRIYALLGMSFSGNDPGRGLLLKPDYTEDLRSVYTRAATRMLQQDQHLRLLSSIQHGATLDPSWPSWVPKWNESYNAEPLALREEQGYYANAGELFFPDDNTFSPDGKSIYLNGLECSPITEVSELMTRHKHGHRAMTREKDRAALSRIMGQLLDEENLLRSSWSSKIEQYTIFGFTDPAQQAEIVREGIRAAAATGVPGKYGIRSSVEMLTGDKAQVDHLGEFLIYWRERSSWRPNELLHISDERMEKAAKSGGGISKEILLCSLNTLWGRRVFHCGDGKLGLGPAAAQPGDRVAVLFGGIVPFVLRPAEGGSWRFVGECFVPGLMQGEAVEAAGLLAPGSFERHKDGTLRLNLEEEHGTGPRFQRKVGEQGVVRFEIR</sequence>
<keyword evidence="3" id="KW-1185">Reference proteome</keyword>
<evidence type="ECO:0000313" key="2">
    <source>
        <dbReference type="EMBL" id="KAH6640009.1"/>
    </source>
</evidence>
<reference evidence="2" key="1">
    <citation type="journal article" date="2021" name="Nat. Commun.">
        <title>Genetic determinants of endophytism in the Arabidopsis root mycobiome.</title>
        <authorList>
            <person name="Mesny F."/>
            <person name="Miyauchi S."/>
            <person name="Thiergart T."/>
            <person name="Pickel B."/>
            <person name="Atanasova L."/>
            <person name="Karlsson M."/>
            <person name="Huettel B."/>
            <person name="Barry K.W."/>
            <person name="Haridas S."/>
            <person name="Chen C."/>
            <person name="Bauer D."/>
            <person name="Andreopoulos W."/>
            <person name="Pangilinan J."/>
            <person name="LaButti K."/>
            <person name="Riley R."/>
            <person name="Lipzen A."/>
            <person name="Clum A."/>
            <person name="Drula E."/>
            <person name="Henrissat B."/>
            <person name="Kohler A."/>
            <person name="Grigoriev I.V."/>
            <person name="Martin F.M."/>
            <person name="Hacquard S."/>
        </authorList>
    </citation>
    <scope>NUCLEOTIDE SEQUENCE</scope>
    <source>
        <strain evidence="2">MPI-SDFR-AT-0073</strain>
    </source>
</reference>
<dbReference type="EMBL" id="JAGPXC010000014">
    <property type="protein sequence ID" value="KAH6640009.1"/>
    <property type="molecule type" value="Genomic_DNA"/>
</dbReference>
<dbReference type="PANTHER" id="PTHR24148:SF64">
    <property type="entry name" value="HETEROKARYON INCOMPATIBILITY DOMAIN-CONTAINING PROTEIN"/>
    <property type="match status" value="1"/>
</dbReference>
<dbReference type="RefSeq" id="XP_045951083.1">
    <property type="nucleotide sequence ID" value="XM_046101124.1"/>
</dbReference>
<evidence type="ECO:0000313" key="3">
    <source>
        <dbReference type="Proteomes" id="UP000758603"/>
    </source>
</evidence>
<dbReference type="Proteomes" id="UP000758603">
    <property type="component" value="Unassembled WGS sequence"/>
</dbReference>
<accession>A0A9P8U7W6</accession>
<comment type="caution">
    <text evidence="2">The sequence shown here is derived from an EMBL/GenBank/DDBJ whole genome shotgun (WGS) entry which is preliminary data.</text>
</comment>